<evidence type="ECO:0000313" key="3">
    <source>
        <dbReference type="Proteomes" id="UP000514509"/>
    </source>
</evidence>
<accession>A0A7L7L4W0</accession>
<reference evidence="2 3" key="1">
    <citation type="submission" date="2020-06" db="EMBL/GenBank/DDBJ databases">
        <authorList>
            <person name="Hwang Y.J."/>
        </authorList>
    </citation>
    <scope>NUCLEOTIDE SEQUENCE [LARGE SCALE GENOMIC DNA]</scope>
    <source>
        <strain evidence="2 3">KUDC8001</strain>
    </source>
</reference>
<feature type="transmembrane region" description="Helical" evidence="1">
    <location>
        <begin position="44"/>
        <end position="62"/>
    </location>
</feature>
<dbReference type="EMBL" id="CP055153">
    <property type="protein sequence ID" value="QMU27419.1"/>
    <property type="molecule type" value="Genomic_DNA"/>
</dbReference>
<protein>
    <submittedName>
        <fullName evidence="2">Uncharacterized protein</fullName>
    </submittedName>
</protein>
<dbReference type="AlphaFoldDB" id="A0A7L7L4W0"/>
<reference evidence="2 3" key="2">
    <citation type="submission" date="2020-08" db="EMBL/GenBank/DDBJ databases">
        <title>Adhaeribacter dokdonensis sp. nov., isolated from the rhizosphere of Elymus tsukushiensis, a plant native to the Dokdo Islands, Republic of Korea.</title>
        <authorList>
            <person name="Ghim S.Y."/>
        </authorList>
    </citation>
    <scope>NUCLEOTIDE SEQUENCE [LARGE SCALE GENOMIC DNA]</scope>
    <source>
        <strain evidence="2 3">KUDC8001</strain>
    </source>
</reference>
<feature type="transmembrane region" description="Helical" evidence="1">
    <location>
        <begin position="6"/>
        <end position="24"/>
    </location>
</feature>
<dbReference type="Proteomes" id="UP000514509">
    <property type="component" value="Chromosome"/>
</dbReference>
<evidence type="ECO:0000313" key="2">
    <source>
        <dbReference type="EMBL" id="QMU27419.1"/>
    </source>
</evidence>
<organism evidence="2 3">
    <name type="scientific">Adhaeribacter radiodurans</name>
    <dbReference type="NCBI Taxonomy" id="2745197"/>
    <lineage>
        <taxon>Bacteria</taxon>
        <taxon>Pseudomonadati</taxon>
        <taxon>Bacteroidota</taxon>
        <taxon>Cytophagia</taxon>
        <taxon>Cytophagales</taxon>
        <taxon>Hymenobacteraceae</taxon>
        <taxon>Adhaeribacter</taxon>
    </lineage>
</organism>
<keyword evidence="1" id="KW-0472">Membrane</keyword>
<keyword evidence="1" id="KW-1133">Transmembrane helix</keyword>
<dbReference type="KEGG" id="add:HUW48_04925"/>
<gene>
    <name evidence="2" type="ORF">HUW48_04925</name>
</gene>
<sequence length="97" mass="11089">MPLFILIDRVSTIIGGFIVAVVILKLQSSYLPHQHNINNNNNKYWLCAGMLIFLIMTLRLLLGVDSKYFILDVLITLISASLWSLFITPYVIMAYKN</sequence>
<keyword evidence="1" id="KW-0812">Transmembrane</keyword>
<keyword evidence="3" id="KW-1185">Reference proteome</keyword>
<evidence type="ECO:0000256" key="1">
    <source>
        <dbReference type="SAM" id="Phobius"/>
    </source>
</evidence>
<name>A0A7L7L4W0_9BACT</name>
<proteinExistence type="predicted"/>
<feature type="transmembrane region" description="Helical" evidence="1">
    <location>
        <begin position="68"/>
        <end position="92"/>
    </location>
</feature>